<protein>
    <recommendedName>
        <fullName evidence="4">Chromo domain-containing protein</fullName>
    </recommendedName>
</protein>
<evidence type="ECO:0000259" key="4">
    <source>
        <dbReference type="PROSITE" id="PS50013"/>
    </source>
</evidence>
<name>A0ABN9KY55_9NEOB</name>
<feature type="compositionally biased region" description="Basic residues" evidence="3">
    <location>
        <begin position="205"/>
        <end position="221"/>
    </location>
</feature>
<dbReference type="InterPro" id="IPR000953">
    <property type="entry name" value="Chromo/chromo_shadow_dom"/>
</dbReference>
<comment type="caution">
    <text evidence="5">The sequence shown here is derived from an EMBL/GenBank/DDBJ whole genome shotgun (WGS) entry which is preliminary data.</text>
</comment>
<gene>
    <name evidence="5" type="ORF">RIMI_LOCUS2804209</name>
</gene>
<accession>A0ABN9KY55</accession>
<dbReference type="SUPFAM" id="SSF48371">
    <property type="entry name" value="ARM repeat"/>
    <property type="match status" value="1"/>
</dbReference>
<dbReference type="InterPro" id="IPR056597">
    <property type="entry name" value="ARM_LRRK2"/>
</dbReference>
<comment type="subcellular location">
    <subcellularLocation>
        <location evidence="1">Nucleus</location>
    </subcellularLocation>
</comment>
<dbReference type="SMART" id="SM00298">
    <property type="entry name" value="CHROMO"/>
    <property type="match status" value="1"/>
</dbReference>
<dbReference type="PROSITE" id="PS50013">
    <property type="entry name" value="CHROMO_2"/>
    <property type="match status" value="1"/>
</dbReference>
<dbReference type="InterPro" id="IPR056924">
    <property type="entry name" value="SH3_Tf2-1"/>
</dbReference>
<feature type="region of interest" description="Disordered" evidence="3">
    <location>
        <begin position="379"/>
        <end position="401"/>
    </location>
</feature>
<evidence type="ECO:0000313" key="6">
    <source>
        <dbReference type="Proteomes" id="UP001176940"/>
    </source>
</evidence>
<feature type="compositionally biased region" description="Low complexity" evidence="3">
    <location>
        <begin position="379"/>
        <end position="392"/>
    </location>
</feature>
<dbReference type="SUPFAM" id="SSF54160">
    <property type="entry name" value="Chromo domain-like"/>
    <property type="match status" value="1"/>
</dbReference>
<dbReference type="EMBL" id="CAUEEQ010004036">
    <property type="protein sequence ID" value="CAJ0926531.1"/>
    <property type="molecule type" value="Genomic_DNA"/>
</dbReference>
<feature type="domain" description="Chromo" evidence="4">
    <location>
        <begin position="134"/>
        <end position="177"/>
    </location>
</feature>
<dbReference type="CDD" id="cd00024">
    <property type="entry name" value="CD_CSD"/>
    <property type="match status" value="1"/>
</dbReference>
<feature type="non-terminal residue" evidence="5">
    <location>
        <position position="648"/>
    </location>
</feature>
<dbReference type="InterPro" id="IPR051219">
    <property type="entry name" value="Heterochromatin_chromo-domain"/>
</dbReference>
<proteinExistence type="predicted"/>
<evidence type="ECO:0000313" key="5">
    <source>
        <dbReference type="EMBL" id="CAJ0926531.1"/>
    </source>
</evidence>
<dbReference type="InterPro" id="IPR023780">
    <property type="entry name" value="Chromo_domain"/>
</dbReference>
<reference evidence="5" key="1">
    <citation type="submission" date="2023-07" db="EMBL/GenBank/DDBJ databases">
        <authorList>
            <person name="Stuckert A."/>
        </authorList>
    </citation>
    <scope>NUCLEOTIDE SEQUENCE</scope>
</reference>
<organism evidence="5 6">
    <name type="scientific">Ranitomeya imitator</name>
    <name type="common">mimic poison frog</name>
    <dbReference type="NCBI Taxonomy" id="111125"/>
    <lineage>
        <taxon>Eukaryota</taxon>
        <taxon>Metazoa</taxon>
        <taxon>Chordata</taxon>
        <taxon>Craniata</taxon>
        <taxon>Vertebrata</taxon>
        <taxon>Euteleostomi</taxon>
        <taxon>Amphibia</taxon>
        <taxon>Batrachia</taxon>
        <taxon>Anura</taxon>
        <taxon>Neobatrachia</taxon>
        <taxon>Hyloidea</taxon>
        <taxon>Dendrobatidae</taxon>
        <taxon>Dendrobatinae</taxon>
        <taxon>Ranitomeya</taxon>
    </lineage>
</organism>
<keyword evidence="6" id="KW-1185">Reference proteome</keyword>
<dbReference type="PANTHER" id="PTHR22812">
    <property type="entry name" value="CHROMOBOX PROTEIN"/>
    <property type="match status" value="1"/>
</dbReference>
<evidence type="ECO:0000256" key="1">
    <source>
        <dbReference type="ARBA" id="ARBA00004123"/>
    </source>
</evidence>
<feature type="non-terminal residue" evidence="5">
    <location>
        <position position="1"/>
    </location>
</feature>
<dbReference type="Pfam" id="PF00385">
    <property type="entry name" value="Chromo"/>
    <property type="match status" value="1"/>
</dbReference>
<dbReference type="InterPro" id="IPR016024">
    <property type="entry name" value="ARM-type_fold"/>
</dbReference>
<dbReference type="Pfam" id="PF23744">
    <property type="entry name" value="ARM_LRRK2"/>
    <property type="match status" value="2"/>
</dbReference>
<dbReference type="Pfam" id="PF24626">
    <property type="entry name" value="SH3_Tf2-1"/>
    <property type="match status" value="1"/>
</dbReference>
<evidence type="ECO:0000256" key="3">
    <source>
        <dbReference type="SAM" id="MobiDB-lite"/>
    </source>
</evidence>
<dbReference type="InterPro" id="IPR016197">
    <property type="entry name" value="Chromo-like_dom_sf"/>
</dbReference>
<sequence>QVESSDCPGVDTVVDRLQQIWTHVVDNLTLSQEKAQRFANRRRCVGPRLRVGDLVWLSSRFVPMKVSSPKFKPRFIGPYKISEVINPVSFRLALPASFAIHNVFHRSLLRRYVAPVVPSVDPPAPVLVEGELEYVVEKILDSRISRRKLQYLVKWKGYGQEENSWVFASDVHAADLLAIVNIALLAGSSGMQRGASAPADQVRLRQSRSMKTRRGRHRKKIGGPGPDCDAHRTRTGPGPAPGQILKILSAYLTNLRVLTVGLQALTIILESDVIHLLVLDHEADVFLLIFEAMKLFPDKEDIQIYGCQALYLLLMKGGFGAMERGSTPKDRKPYSFKRWSPLVHFSGFLSLRETLQFPSAAREKEVYLGCCDSIADIDSSSSSSSSSSSDVSGNQSHFPEGDTSKLVKAVRATMKLEDIKEPKSCKTLCLKNIALLTRREWKKTDRNAFTLKEIKRKYPFEVEDSETWVPEEQLTEFVESKDHLIILKVLTQYKDTESVIYQALRVLIPLAGPPCNVEVLMSGNVRCYNIIMEAMKTFPNCENIQEVCCCLFQKLTFGSFFNILVLNEAHDVIIKALISYSANSRLQATALTCMALLTETIFLNKDLDDGEDAGNIKGQLYWFEASFKALKLHKKNPEVQVGKLMRNI</sequence>
<dbReference type="Gene3D" id="2.40.50.40">
    <property type="match status" value="1"/>
</dbReference>
<feature type="region of interest" description="Disordered" evidence="3">
    <location>
        <begin position="192"/>
        <end position="237"/>
    </location>
</feature>
<keyword evidence="2" id="KW-0539">Nucleus</keyword>
<evidence type="ECO:0000256" key="2">
    <source>
        <dbReference type="ARBA" id="ARBA00023242"/>
    </source>
</evidence>
<dbReference type="Proteomes" id="UP001176940">
    <property type="component" value="Unassembled WGS sequence"/>
</dbReference>